<proteinExistence type="predicted"/>
<organism evidence="2 3">
    <name type="scientific">Myriangium duriaei CBS 260.36</name>
    <dbReference type="NCBI Taxonomy" id="1168546"/>
    <lineage>
        <taxon>Eukaryota</taxon>
        <taxon>Fungi</taxon>
        <taxon>Dikarya</taxon>
        <taxon>Ascomycota</taxon>
        <taxon>Pezizomycotina</taxon>
        <taxon>Dothideomycetes</taxon>
        <taxon>Dothideomycetidae</taxon>
        <taxon>Myriangiales</taxon>
        <taxon>Myriangiaceae</taxon>
        <taxon>Myriangium</taxon>
    </lineage>
</organism>
<evidence type="ECO:0000313" key="3">
    <source>
        <dbReference type="Proteomes" id="UP000799439"/>
    </source>
</evidence>
<feature type="region of interest" description="Disordered" evidence="1">
    <location>
        <begin position="58"/>
        <end position="94"/>
    </location>
</feature>
<name>A0A9P4IVR0_9PEZI</name>
<comment type="caution">
    <text evidence="2">The sequence shown here is derived from an EMBL/GenBank/DDBJ whole genome shotgun (WGS) entry which is preliminary data.</text>
</comment>
<dbReference type="AlphaFoldDB" id="A0A9P4IVR0"/>
<keyword evidence="3" id="KW-1185">Reference proteome</keyword>
<dbReference type="Proteomes" id="UP000799439">
    <property type="component" value="Unassembled WGS sequence"/>
</dbReference>
<gene>
    <name evidence="2" type="ORF">K461DRAFT_52165</name>
</gene>
<sequence length="217" mass="23965">MGLRTRSPTKLDHLTSRLRWKGPFPVNIADHGLFSFNPLPFHGILHCIGGRGGIEAREFSSGAEPRPTSRATPLAPTAKESFSGARTSPKHSGTIQALPRCDGDLNCRRRRCAVGTGGPWRRRQRCGICRAKTLLAAWGDHLWQGWRYWAECKAGLFGGSPMADRQAGRQCLSLASALWRQMLYSFCRPSHRAGNLDRFPAWRSLGGWEGVGVRDGG</sequence>
<dbReference type="EMBL" id="ML996092">
    <property type="protein sequence ID" value="KAF2148742.1"/>
    <property type="molecule type" value="Genomic_DNA"/>
</dbReference>
<protein>
    <submittedName>
        <fullName evidence="2">Uncharacterized protein</fullName>
    </submittedName>
</protein>
<evidence type="ECO:0000256" key="1">
    <source>
        <dbReference type="SAM" id="MobiDB-lite"/>
    </source>
</evidence>
<reference evidence="2" key="1">
    <citation type="journal article" date="2020" name="Stud. Mycol.">
        <title>101 Dothideomycetes genomes: a test case for predicting lifestyles and emergence of pathogens.</title>
        <authorList>
            <person name="Haridas S."/>
            <person name="Albert R."/>
            <person name="Binder M."/>
            <person name="Bloem J."/>
            <person name="Labutti K."/>
            <person name="Salamov A."/>
            <person name="Andreopoulos B."/>
            <person name="Baker S."/>
            <person name="Barry K."/>
            <person name="Bills G."/>
            <person name="Bluhm B."/>
            <person name="Cannon C."/>
            <person name="Castanera R."/>
            <person name="Culley D."/>
            <person name="Daum C."/>
            <person name="Ezra D."/>
            <person name="Gonzalez J."/>
            <person name="Henrissat B."/>
            <person name="Kuo A."/>
            <person name="Liang C."/>
            <person name="Lipzen A."/>
            <person name="Lutzoni F."/>
            <person name="Magnuson J."/>
            <person name="Mondo S."/>
            <person name="Nolan M."/>
            <person name="Ohm R."/>
            <person name="Pangilinan J."/>
            <person name="Park H.-J."/>
            <person name="Ramirez L."/>
            <person name="Alfaro M."/>
            <person name="Sun H."/>
            <person name="Tritt A."/>
            <person name="Yoshinaga Y."/>
            <person name="Zwiers L.-H."/>
            <person name="Turgeon B."/>
            <person name="Goodwin S."/>
            <person name="Spatafora J."/>
            <person name="Crous P."/>
            <person name="Grigoriev I."/>
        </authorList>
    </citation>
    <scope>NUCLEOTIDE SEQUENCE</scope>
    <source>
        <strain evidence="2">CBS 260.36</strain>
    </source>
</reference>
<accession>A0A9P4IVR0</accession>
<evidence type="ECO:0000313" key="2">
    <source>
        <dbReference type="EMBL" id="KAF2148742.1"/>
    </source>
</evidence>
<feature type="compositionally biased region" description="Polar residues" evidence="1">
    <location>
        <begin position="84"/>
        <end position="94"/>
    </location>
</feature>